<dbReference type="AlphaFoldDB" id="A0A080Z529"/>
<feature type="compositionally biased region" description="Low complexity" evidence="3">
    <location>
        <begin position="69"/>
        <end position="84"/>
    </location>
</feature>
<evidence type="ECO:0000313" key="6">
    <source>
        <dbReference type="Proteomes" id="UP000028582"/>
    </source>
</evidence>
<protein>
    <recommendedName>
        <fullName evidence="7">Peptidase S33 tripeptidyl aminopeptidase-like C-terminal domain-containing protein</fullName>
    </recommendedName>
</protein>
<dbReference type="PANTHER" id="PTHR43248:SF3">
    <property type="entry name" value="AB HYDROLASE-1 DOMAIN-CONTAINING PROTEIN"/>
    <property type="match status" value="1"/>
</dbReference>
<evidence type="ECO:0000256" key="3">
    <source>
        <dbReference type="SAM" id="MobiDB-lite"/>
    </source>
</evidence>
<dbReference type="PANTHER" id="PTHR43248">
    <property type="entry name" value="2-SUCCINYL-6-HYDROXY-2,4-CYCLOHEXADIENE-1-CARBOXYLATE SYNTHASE"/>
    <property type="match status" value="1"/>
</dbReference>
<proteinExistence type="inferred from homology"/>
<evidence type="ECO:0000256" key="4">
    <source>
        <dbReference type="SAM" id="Phobius"/>
    </source>
</evidence>
<feature type="region of interest" description="Disordered" evidence="3">
    <location>
        <begin position="752"/>
        <end position="771"/>
    </location>
</feature>
<feature type="compositionally biased region" description="Polar residues" evidence="3">
    <location>
        <begin position="97"/>
        <end position="112"/>
    </location>
</feature>
<dbReference type="InterPro" id="IPR029058">
    <property type="entry name" value="AB_hydrolase_fold"/>
</dbReference>
<keyword evidence="4" id="KW-0812">Transmembrane</keyword>
<keyword evidence="4" id="KW-0472">Membrane</keyword>
<dbReference type="Proteomes" id="UP000028582">
    <property type="component" value="Unassembled WGS sequence"/>
</dbReference>
<accession>A0A080Z529</accession>
<evidence type="ECO:0000256" key="1">
    <source>
        <dbReference type="ARBA" id="ARBA00010088"/>
    </source>
</evidence>
<dbReference type="OrthoDB" id="115278at2759"/>
<dbReference type="EMBL" id="ANJA01003727">
    <property type="protein sequence ID" value="ETO61740.1"/>
    <property type="molecule type" value="Genomic_DNA"/>
</dbReference>
<feature type="transmembrane region" description="Helical" evidence="4">
    <location>
        <begin position="792"/>
        <end position="814"/>
    </location>
</feature>
<evidence type="ECO:0000256" key="2">
    <source>
        <dbReference type="ARBA" id="ARBA00022801"/>
    </source>
</evidence>
<sequence length="866" mass="92561">MPVAVGETEQLPAICSRNVSPPAFLYAGTAQLIDPVPRRSSGSWLATGPQLNCQPAPRARILEAHAMPSGSSAGSSSLPSSFSSSEHKSDSSSANSQVLLPQPSSAAPPRTTDQLIELSVSSEEIADWRRRHQQAQTEPMPWPGRTRSVLRRYSPLVPPTALLIALVVLLVQDLANANSNADSSDLPSEPIAPILQWGACSLDNVVASAYNLSAQCAAVTLPLCYDDICETEDANASIIVSFKRIPAIGTNATGASPQTVWYLPDRPDFQTSEEAELQMTLLYEELRGDTDIYTLNLRGSGNSTALSCNSSDGSPLQTAIFSRNDGVLDPNDVWVCINRLYELGHTNLSAFSLASAARDIEAVISQFQPDSQAIVYALGYGTLVAQQLMQWGVAQVVGYVFDGAPGSFEDTASNQVSKRDEDFGEVANEFLVWCQGDSDCSKMFSDLSSTTTLNATLLEVYTRLDADRTSMCSMILTEVDTSGSSNSATDSTTPPSYVLRQLLGVMIMDSTLWPFIPVIAYRFHRCGSEDLTLLSQFVNSAFETGNDAETPELLFAIQTFSELWEAPSPDQTELLERFTDATISSGRVYTQLEAYCLFTGDTSDACSNINSSASSSSSIGTLSYSTNSSALDIPSETSVLLLSGGLDALSPPKYSTALFNAFQADNKALLVAPKATHGVVQSALLSNGAACGRSVLVSYVRSSGNLTALDMSCMAALPTPSLAISNTSSLLVLGVEDAYDGVLVVTNSNSGSAGDLTESGSSEKSATSSGSTSDELIRRISALKSSRRRYKVALIVVTSVLGAVLITGAMILIYRRRRKQQLAGEEEMLRRMRGDEENELELVRSIYLLTSDSPSSGERAVTGRVA</sequence>
<feature type="compositionally biased region" description="Low complexity" evidence="3">
    <location>
        <begin position="757"/>
        <end position="771"/>
    </location>
</feature>
<organism evidence="5 6">
    <name type="scientific">Phytophthora nicotianae P1976</name>
    <dbReference type="NCBI Taxonomy" id="1317066"/>
    <lineage>
        <taxon>Eukaryota</taxon>
        <taxon>Sar</taxon>
        <taxon>Stramenopiles</taxon>
        <taxon>Oomycota</taxon>
        <taxon>Peronosporomycetes</taxon>
        <taxon>Peronosporales</taxon>
        <taxon>Peronosporaceae</taxon>
        <taxon>Phytophthora</taxon>
    </lineage>
</organism>
<dbReference type="InterPro" id="IPR051601">
    <property type="entry name" value="Serine_prot/Carboxylest_S33"/>
</dbReference>
<keyword evidence="4" id="KW-1133">Transmembrane helix</keyword>
<gene>
    <name evidence="5" type="ORF">F444_20266</name>
</gene>
<reference evidence="5 6" key="1">
    <citation type="submission" date="2013-11" db="EMBL/GenBank/DDBJ databases">
        <title>The Genome Sequence of Phytophthora parasitica P1976.</title>
        <authorList>
            <consortium name="The Broad Institute Genomics Platform"/>
            <person name="Russ C."/>
            <person name="Tyler B."/>
            <person name="Panabieres F."/>
            <person name="Shan W."/>
            <person name="Tripathy S."/>
            <person name="Grunwald N."/>
            <person name="Machado M."/>
            <person name="Johnson C.S."/>
            <person name="Walker B."/>
            <person name="Young S."/>
            <person name="Zeng Q."/>
            <person name="Gargeya S."/>
            <person name="Fitzgerald M."/>
            <person name="Haas B."/>
            <person name="Abouelleil A."/>
            <person name="Allen A.W."/>
            <person name="Alvarado L."/>
            <person name="Arachchi H.M."/>
            <person name="Berlin A.M."/>
            <person name="Chapman S.B."/>
            <person name="Gainer-Dewar J."/>
            <person name="Goldberg J."/>
            <person name="Griggs A."/>
            <person name="Gujja S."/>
            <person name="Hansen M."/>
            <person name="Howarth C."/>
            <person name="Imamovic A."/>
            <person name="Ireland A."/>
            <person name="Larimer J."/>
            <person name="McCowan C."/>
            <person name="Murphy C."/>
            <person name="Pearson M."/>
            <person name="Poon T.W."/>
            <person name="Priest M."/>
            <person name="Roberts A."/>
            <person name="Saif S."/>
            <person name="Shea T."/>
            <person name="Sisk P."/>
            <person name="Sykes S."/>
            <person name="Wortman J."/>
            <person name="Nusbaum C."/>
            <person name="Birren B."/>
        </authorList>
    </citation>
    <scope>NUCLEOTIDE SEQUENCE [LARGE SCALE GENOMIC DNA]</scope>
    <source>
        <strain evidence="5 6">P1976</strain>
    </source>
</reference>
<comment type="caution">
    <text evidence="5">The sequence shown here is derived from an EMBL/GenBank/DDBJ whole genome shotgun (WGS) entry which is preliminary data.</text>
</comment>
<dbReference type="Gene3D" id="3.40.50.1820">
    <property type="entry name" value="alpha/beta hydrolase"/>
    <property type="match status" value="1"/>
</dbReference>
<evidence type="ECO:0000313" key="5">
    <source>
        <dbReference type="EMBL" id="ETO61740.1"/>
    </source>
</evidence>
<evidence type="ECO:0008006" key="7">
    <source>
        <dbReference type="Google" id="ProtNLM"/>
    </source>
</evidence>
<keyword evidence="2" id="KW-0378">Hydrolase</keyword>
<name>A0A080Z529_PHYNI</name>
<dbReference type="SUPFAM" id="SSF53474">
    <property type="entry name" value="alpha/beta-Hydrolases"/>
    <property type="match status" value="1"/>
</dbReference>
<feature type="region of interest" description="Disordered" evidence="3">
    <location>
        <begin position="67"/>
        <end position="112"/>
    </location>
</feature>
<dbReference type="GO" id="GO:0016787">
    <property type="term" value="F:hydrolase activity"/>
    <property type="evidence" value="ECO:0007669"/>
    <property type="project" value="UniProtKB-KW"/>
</dbReference>
<comment type="similarity">
    <text evidence="1">Belongs to the peptidase S33 family.</text>
</comment>